<dbReference type="EMBL" id="UYRT01085529">
    <property type="protein sequence ID" value="VDN30249.1"/>
    <property type="molecule type" value="Genomic_DNA"/>
</dbReference>
<evidence type="ECO:0000313" key="1">
    <source>
        <dbReference type="EMBL" id="VDN30249.1"/>
    </source>
</evidence>
<dbReference type="AlphaFoldDB" id="A0A3P7QJ18"/>
<gene>
    <name evidence="1" type="ORF">GPUH_LOCUS17676</name>
</gene>
<dbReference type="InterPro" id="IPR015943">
    <property type="entry name" value="WD40/YVTN_repeat-like_dom_sf"/>
</dbReference>
<organism evidence="1 2">
    <name type="scientific">Gongylonema pulchrum</name>
    <dbReference type="NCBI Taxonomy" id="637853"/>
    <lineage>
        <taxon>Eukaryota</taxon>
        <taxon>Metazoa</taxon>
        <taxon>Ecdysozoa</taxon>
        <taxon>Nematoda</taxon>
        <taxon>Chromadorea</taxon>
        <taxon>Rhabditida</taxon>
        <taxon>Spirurina</taxon>
        <taxon>Spiruromorpha</taxon>
        <taxon>Spiruroidea</taxon>
        <taxon>Gongylonematidae</taxon>
        <taxon>Gongylonema</taxon>
    </lineage>
</organism>
<keyword evidence="2" id="KW-1185">Reference proteome</keyword>
<sequence length="222" mass="25243">MMVMATGVFGEPRLLHSKGFIQLCLDKNGTDNTGSFLSTGTDGEVWFWTGDELNEAEYDPKNIRERTHCAVAWHVRRLFAYAQSCSYHISEAMIIIITFGWSMVNVDLEDFEDLTRVTTSTSAIQVPIFEQLSRKQQFPVLIGKLSRHRDHVLKLINLETEEMIRDELDGQVMCVSFDPSDEYVAVTSTDGTLSFYKIIVGKHEILKPVVVVRICSRIPDYA</sequence>
<accession>A0A3P7QJ18</accession>
<protein>
    <recommendedName>
        <fullName evidence="3">WD_REPEATS_REGION domain-containing protein</fullName>
    </recommendedName>
</protein>
<dbReference type="Pfam" id="PF00400">
    <property type="entry name" value="WD40"/>
    <property type="match status" value="1"/>
</dbReference>
<dbReference type="GO" id="GO:0003682">
    <property type="term" value="F:chromatin binding"/>
    <property type="evidence" value="ECO:0007669"/>
    <property type="project" value="TreeGrafter"/>
</dbReference>
<dbReference type="GO" id="GO:0000278">
    <property type="term" value="P:mitotic cell cycle"/>
    <property type="evidence" value="ECO:0007669"/>
    <property type="project" value="TreeGrafter"/>
</dbReference>
<dbReference type="InterPro" id="IPR036322">
    <property type="entry name" value="WD40_repeat_dom_sf"/>
</dbReference>
<proteinExistence type="predicted"/>
<dbReference type="PANTHER" id="PTHR19932:SF10">
    <property type="entry name" value="WD REPEAT AND HMG-BOX DNA-BINDING PROTEIN 1"/>
    <property type="match status" value="1"/>
</dbReference>
<dbReference type="GO" id="GO:0043596">
    <property type="term" value="C:nuclear replication fork"/>
    <property type="evidence" value="ECO:0007669"/>
    <property type="project" value="TreeGrafter"/>
</dbReference>
<dbReference type="GO" id="GO:0006261">
    <property type="term" value="P:DNA-templated DNA replication"/>
    <property type="evidence" value="ECO:0007669"/>
    <property type="project" value="TreeGrafter"/>
</dbReference>
<evidence type="ECO:0000313" key="2">
    <source>
        <dbReference type="Proteomes" id="UP000271098"/>
    </source>
</evidence>
<dbReference type="GO" id="GO:0006281">
    <property type="term" value="P:DNA repair"/>
    <property type="evidence" value="ECO:0007669"/>
    <property type="project" value="TreeGrafter"/>
</dbReference>
<dbReference type="OrthoDB" id="427368at2759"/>
<name>A0A3P7QJ18_9BILA</name>
<dbReference type="PANTHER" id="PTHR19932">
    <property type="entry name" value="WD REPEAT AND HMG-BOX DNA BINDING PROTEIN"/>
    <property type="match status" value="1"/>
</dbReference>
<dbReference type="Gene3D" id="2.130.10.10">
    <property type="entry name" value="YVTN repeat-like/Quinoprotein amine dehydrogenase"/>
    <property type="match status" value="1"/>
</dbReference>
<dbReference type="SUPFAM" id="SSF50978">
    <property type="entry name" value="WD40 repeat-like"/>
    <property type="match status" value="1"/>
</dbReference>
<dbReference type="Proteomes" id="UP000271098">
    <property type="component" value="Unassembled WGS sequence"/>
</dbReference>
<dbReference type="InterPro" id="IPR001680">
    <property type="entry name" value="WD40_rpt"/>
</dbReference>
<reference evidence="1 2" key="1">
    <citation type="submission" date="2018-11" db="EMBL/GenBank/DDBJ databases">
        <authorList>
            <consortium name="Pathogen Informatics"/>
        </authorList>
    </citation>
    <scope>NUCLEOTIDE SEQUENCE [LARGE SCALE GENOMIC DNA]</scope>
</reference>
<evidence type="ECO:0008006" key="3">
    <source>
        <dbReference type="Google" id="ProtNLM"/>
    </source>
</evidence>